<keyword evidence="3" id="KW-0809">Transit peptide</keyword>
<evidence type="ECO:0000256" key="6">
    <source>
        <dbReference type="ARBA" id="ARBA00023274"/>
    </source>
</evidence>
<evidence type="ECO:0000256" key="8">
    <source>
        <dbReference type="ARBA" id="ARBA00035425"/>
    </source>
</evidence>
<reference evidence="9 10" key="1">
    <citation type="submission" date="2020-11" db="EMBL/GenBank/DDBJ databases">
        <authorList>
            <person name="Wallbank WR R."/>
            <person name="Pardo Diaz C."/>
            <person name="Kozak K."/>
            <person name="Martin S."/>
            <person name="Jiggins C."/>
            <person name="Moest M."/>
            <person name="Warren A I."/>
            <person name="Generalovic N T."/>
            <person name="Byers J.R.P. K."/>
            <person name="Montejo-Kovacevich G."/>
            <person name="Yen C E."/>
        </authorList>
    </citation>
    <scope>NUCLEOTIDE SEQUENCE [LARGE SCALE GENOMIC DNA]</scope>
</reference>
<evidence type="ECO:0000313" key="9">
    <source>
        <dbReference type="EMBL" id="CAD7092650.1"/>
    </source>
</evidence>
<dbReference type="OMA" id="RSIDQKW"/>
<gene>
    <name evidence="9" type="ORF">HERILL_LOCUS14991</name>
</gene>
<accession>A0A7R8V6N8</accession>
<sequence>MLVSRGQTHLKLVPIVGSCRHIYSINPNAFGPLTNLPDYTYVDGRLTPIGMNMMRRLERQKSAAQEMVEKIREVDFAKQRYAKMQQSEQERRQQLISSKLKPKGALLLKSDTGFTST</sequence>
<evidence type="ECO:0000256" key="5">
    <source>
        <dbReference type="ARBA" id="ARBA00023128"/>
    </source>
</evidence>
<dbReference type="AlphaFoldDB" id="A0A7R8V6N8"/>
<evidence type="ECO:0000256" key="7">
    <source>
        <dbReference type="ARBA" id="ARBA00035181"/>
    </source>
</evidence>
<dbReference type="PANTHER" id="PTHR34090:SF1">
    <property type="entry name" value="LARGE RIBOSOMAL SUBUNIT PROTEIN ML52"/>
    <property type="match status" value="1"/>
</dbReference>
<dbReference type="Proteomes" id="UP000594454">
    <property type="component" value="Chromosome 6"/>
</dbReference>
<dbReference type="InterPro" id="IPR034596">
    <property type="entry name" value="Ribosomal_mL52"/>
</dbReference>
<keyword evidence="5" id="KW-0496">Mitochondrion</keyword>
<evidence type="ECO:0000313" key="10">
    <source>
        <dbReference type="Proteomes" id="UP000594454"/>
    </source>
</evidence>
<keyword evidence="10" id="KW-1185">Reference proteome</keyword>
<dbReference type="OrthoDB" id="10249237at2759"/>
<dbReference type="GO" id="GO:0032543">
    <property type="term" value="P:mitochondrial translation"/>
    <property type="evidence" value="ECO:0007669"/>
    <property type="project" value="InterPro"/>
</dbReference>
<proteinExistence type="inferred from homology"/>
<name>A0A7R8V6N8_HERIL</name>
<dbReference type="EMBL" id="LR899014">
    <property type="protein sequence ID" value="CAD7092650.1"/>
    <property type="molecule type" value="Genomic_DNA"/>
</dbReference>
<protein>
    <recommendedName>
        <fullName evidence="7">Large ribosomal subunit protein mL52</fullName>
    </recommendedName>
    <alternativeName>
        <fullName evidence="8">39S ribosomal protein L52, mitochondrial</fullName>
    </alternativeName>
</protein>
<comment type="subcellular location">
    <subcellularLocation>
        <location evidence="1">Mitochondrion</location>
    </subcellularLocation>
</comment>
<evidence type="ECO:0000256" key="2">
    <source>
        <dbReference type="ARBA" id="ARBA00007232"/>
    </source>
</evidence>
<organism evidence="9 10">
    <name type="scientific">Hermetia illucens</name>
    <name type="common">Black soldier fly</name>
    <dbReference type="NCBI Taxonomy" id="343691"/>
    <lineage>
        <taxon>Eukaryota</taxon>
        <taxon>Metazoa</taxon>
        <taxon>Ecdysozoa</taxon>
        <taxon>Arthropoda</taxon>
        <taxon>Hexapoda</taxon>
        <taxon>Insecta</taxon>
        <taxon>Pterygota</taxon>
        <taxon>Neoptera</taxon>
        <taxon>Endopterygota</taxon>
        <taxon>Diptera</taxon>
        <taxon>Brachycera</taxon>
        <taxon>Stratiomyomorpha</taxon>
        <taxon>Stratiomyidae</taxon>
        <taxon>Hermetiinae</taxon>
        <taxon>Hermetia</taxon>
    </lineage>
</organism>
<dbReference type="GO" id="GO:0003735">
    <property type="term" value="F:structural constituent of ribosome"/>
    <property type="evidence" value="ECO:0007669"/>
    <property type="project" value="InterPro"/>
</dbReference>
<dbReference type="Pfam" id="PF18699">
    <property type="entry name" value="MRPL52"/>
    <property type="match status" value="1"/>
</dbReference>
<dbReference type="FunCoup" id="A0A7R8V6N8">
    <property type="interactions" value="355"/>
</dbReference>
<dbReference type="GO" id="GO:0005762">
    <property type="term" value="C:mitochondrial large ribosomal subunit"/>
    <property type="evidence" value="ECO:0007669"/>
    <property type="project" value="InterPro"/>
</dbReference>
<evidence type="ECO:0000256" key="1">
    <source>
        <dbReference type="ARBA" id="ARBA00004173"/>
    </source>
</evidence>
<dbReference type="PANTHER" id="PTHR34090">
    <property type="entry name" value="39S RIBOSOMAL PROTEIN L52, MITOCHONDRIAL"/>
    <property type="match status" value="1"/>
</dbReference>
<dbReference type="InParanoid" id="A0A7R8V6N8"/>
<keyword evidence="6" id="KW-0687">Ribonucleoprotein</keyword>
<comment type="similarity">
    <text evidence="2">Belongs to the mitochondrion-specific ribosomal protein mL52 family.</text>
</comment>
<evidence type="ECO:0000256" key="4">
    <source>
        <dbReference type="ARBA" id="ARBA00022980"/>
    </source>
</evidence>
<evidence type="ECO:0000256" key="3">
    <source>
        <dbReference type="ARBA" id="ARBA00022946"/>
    </source>
</evidence>
<keyword evidence="4" id="KW-0689">Ribosomal protein</keyword>